<dbReference type="KEGG" id="lxl:KDY119_01282"/>
<dbReference type="InterPro" id="IPR002559">
    <property type="entry name" value="Transposase_11"/>
</dbReference>
<dbReference type="GO" id="GO:0003677">
    <property type="term" value="F:DNA binding"/>
    <property type="evidence" value="ECO:0007669"/>
    <property type="project" value="InterPro"/>
</dbReference>
<sequence>MAGERGFDGAKKVDGLKRHILVDAGGRLLAMHASAAKVQDRAVFADLLGENPCTTVAHVWADRGYTGQGPAAAAAAVGIKLEIVCGPKLAGTFVVQARRWAVERTTGWINRHRRLVRQHEATLTAHEAFILLSQTRLLLPRLDPQVVVRQALAVVPGPD</sequence>
<feature type="domain" description="Transposase IS4-like" evidence="1">
    <location>
        <begin position="4"/>
        <end position="132"/>
    </location>
</feature>
<evidence type="ECO:0000313" key="2">
    <source>
        <dbReference type="EMBL" id="QFU97778.1"/>
    </source>
</evidence>
<dbReference type="AlphaFoldDB" id="A0A5P9Q8L5"/>
<proteinExistence type="predicted"/>
<evidence type="ECO:0000259" key="1">
    <source>
        <dbReference type="Pfam" id="PF01609"/>
    </source>
</evidence>
<dbReference type="GO" id="GO:0006313">
    <property type="term" value="P:DNA transposition"/>
    <property type="evidence" value="ECO:0007669"/>
    <property type="project" value="InterPro"/>
</dbReference>
<dbReference type="Pfam" id="PF01609">
    <property type="entry name" value="DDE_Tnp_1"/>
    <property type="match status" value="1"/>
</dbReference>
<gene>
    <name evidence="2" type="ORF">KDY119_01282</name>
</gene>
<evidence type="ECO:0000313" key="3">
    <source>
        <dbReference type="Proteomes" id="UP000326702"/>
    </source>
</evidence>
<dbReference type="PANTHER" id="PTHR30007:SF0">
    <property type="entry name" value="TRANSPOSASE"/>
    <property type="match status" value="1"/>
</dbReference>
<name>A0A5P9Q8L5_9MICO</name>
<reference evidence="2 3" key="1">
    <citation type="submission" date="2019-10" db="EMBL/GenBank/DDBJ databases">
        <title>Genome sequence of Luteimicrobium xylanilyticum HY-24.</title>
        <authorList>
            <person name="Kim D.Y."/>
            <person name="Park H.-Y."/>
        </authorList>
    </citation>
    <scope>NUCLEOTIDE SEQUENCE [LARGE SCALE GENOMIC DNA]</scope>
    <source>
        <strain evidence="2 3">HY-24</strain>
    </source>
</reference>
<accession>A0A5P9Q8L5</accession>
<dbReference type="GO" id="GO:0004803">
    <property type="term" value="F:transposase activity"/>
    <property type="evidence" value="ECO:0007669"/>
    <property type="project" value="InterPro"/>
</dbReference>
<dbReference type="RefSeq" id="WP_051136673.1">
    <property type="nucleotide sequence ID" value="NZ_BAABIH010000012.1"/>
</dbReference>
<dbReference type="PANTHER" id="PTHR30007">
    <property type="entry name" value="PHP DOMAIN PROTEIN"/>
    <property type="match status" value="1"/>
</dbReference>
<protein>
    <recommendedName>
        <fullName evidence="1">Transposase IS4-like domain-containing protein</fullName>
    </recommendedName>
</protein>
<dbReference type="EMBL" id="CP045529">
    <property type="protein sequence ID" value="QFU97778.1"/>
    <property type="molecule type" value="Genomic_DNA"/>
</dbReference>
<dbReference type="Proteomes" id="UP000326702">
    <property type="component" value="Chromosome"/>
</dbReference>
<keyword evidence="3" id="KW-1185">Reference proteome</keyword>
<organism evidence="2 3">
    <name type="scientific">Luteimicrobium xylanilyticum</name>
    <dbReference type="NCBI Taxonomy" id="1133546"/>
    <lineage>
        <taxon>Bacteria</taxon>
        <taxon>Bacillati</taxon>
        <taxon>Actinomycetota</taxon>
        <taxon>Actinomycetes</taxon>
        <taxon>Micrococcales</taxon>
        <taxon>Luteimicrobium</taxon>
    </lineage>
</organism>